<dbReference type="GO" id="GO:0000725">
    <property type="term" value="P:recombinational repair"/>
    <property type="evidence" value="ECO:0007669"/>
    <property type="project" value="TreeGrafter"/>
</dbReference>
<accession>A0A2S7MWV3</accession>
<keyword evidence="12" id="KW-1185">Reference proteome</keyword>
<dbReference type="PROSITE" id="PS51198">
    <property type="entry name" value="UVRD_HELICASE_ATP_BIND"/>
    <property type="match status" value="1"/>
</dbReference>
<keyword evidence="1 9" id="KW-0547">Nucleotide-binding</keyword>
<evidence type="ECO:0000313" key="11">
    <source>
        <dbReference type="EMBL" id="PQD94302.1"/>
    </source>
</evidence>
<proteinExistence type="predicted"/>
<evidence type="ECO:0000256" key="3">
    <source>
        <dbReference type="ARBA" id="ARBA00022806"/>
    </source>
</evidence>
<name>A0A2S7MWV3_9BACI</name>
<dbReference type="PANTHER" id="PTHR11070:SF45">
    <property type="entry name" value="DNA 3'-5' HELICASE"/>
    <property type="match status" value="1"/>
</dbReference>
<dbReference type="SUPFAM" id="SSF52540">
    <property type="entry name" value="P-loop containing nucleoside triphosphate hydrolases"/>
    <property type="match status" value="1"/>
</dbReference>
<dbReference type="EC" id="5.6.2.4" evidence="7"/>
<dbReference type="InterPro" id="IPR014017">
    <property type="entry name" value="DNA_helicase_UvrD-like_C"/>
</dbReference>
<dbReference type="Pfam" id="PF13361">
    <property type="entry name" value="UvrD_C"/>
    <property type="match status" value="1"/>
</dbReference>
<dbReference type="GO" id="GO:0005524">
    <property type="term" value="F:ATP binding"/>
    <property type="evidence" value="ECO:0007669"/>
    <property type="project" value="UniProtKB-UniRule"/>
</dbReference>
<keyword evidence="2 9" id="KW-0378">Hydrolase</keyword>
<comment type="caution">
    <text evidence="11">The sequence shown here is derived from an EMBL/GenBank/DDBJ whole genome shotgun (WGS) entry which is preliminary data.</text>
</comment>
<comment type="catalytic activity">
    <reaction evidence="8">
        <text>ATP + H2O = ADP + phosphate + H(+)</text>
        <dbReference type="Rhea" id="RHEA:13065"/>
        <dbReference type="ChEBI" id="CHEBI:15377"/>
        <dbReference type="ChEBI" id="CHEBI:15378"/>
        <dbReference type="ChEBI" id="CHEBI:30616"/>
        <dbReference type="ChEBI" id="CHEBI:43474"/>
        <dbReference type="ChEBI" id="CHEBI:456216"/>
        <dbReference type="EC" id="5.6.2.4"/>
    </reaction>
</comment>
<dbReference type="Gene3D" id="3.40.50.300">
    <property type="entry name" value="P-loop containing nucleotide triphosphate hydrolases"/>
    <property type="match status" value="2"/>
</dbReference>
<evidence type="ECO:0000256" key="7">
    <source>
        <dbReference type="ARBA" id="ARBA00034808"/>
    </source>
</evidence>
<reference evidence="11 12" key="1">
    <citation type="submission" date="2017-12" db="EMBL/GenBank/DDBJ databases">
        <title>Taxonomic description and draft genome of Pradoshia cofamensis Gen. nov., sp. nov., a thermotolerant bacillale isolated from anterior gut of earthworm Eisenia fetida.</title>
        <authorList>
            <person name="Saha T."/>
            <person name="Chakraborty R."/>
        </authorList>
    </citation>
    <scope>NUCLEOTIDE SEQUENCE [LARGE SCALE GENOMIC DNA]</scope>
    <source>
        <strain evidence="11 12">EAG3</strain>
    </source>
</reference>
<protein>
    <recommendedName>
        <fullName evidence="7">DNA 3'-5' helicase</fullName>
        <ecNumber evidence="7">5.6.2.4</ecNumber>
    </recommendedName>
</protein>
<gene>
    <name evidence="11" type="ORF">CYL18_14785</name>
</gene>
<feature type="binding site" evidence="9">
    <location>
        <begin position="25"/>
        <end position="32"/>
    </location>
    <ligand>
        <name>ATP</name>
        <dbReference type="ChEBI" id="CHEBI:30616"/>
    </ligand>
</feature>
<evidence type="ECO:0000256" key="5">
    <source>
        <dbReference type="ARBA" id="ARBA00023235"/>
    </source>
</evidence>
<dbReference type="InterPro" id="IPR014016">
    <property type="entry name" value="UvrD-like_ATP-bd"/>
</dbReference>
<dbReference type="RefSeq" id="WP_104850303.1">
    <property type="nucleotide sequence ID" value="NZ_PKOZ01000011.1"/>
</dbReference>
<keyword evidence="5" id="KW-0413">Isomerase</keyword>
<feature type="domain" description="UvrD-like helicase ATP-binding" evidence="10">
    <location>
        <begin position="4"/>
        <end position="278"/>
    </location>
</feature>
<dbReference type="AlphaFoldDB" id="A0A2S7MWV3"/>
<sequence length="470" mass="54476">MVKVTLTPVQMDAVDSKGEHILVKGVPGSGKTTVLMMKLQNIIEKDTDSKILFITYNKTLQSYIKEYLQEELVGRGIRYDSTNIQISTYHSWARGILSKLGYDKPPEQKAIFDAFYKGLTGTHRFYNNEKYKKFLIEEFNWIKNKGIQSFKEYKEIKRTGRGTALQAADRQKVYEILEKWDACLKRKNRYSWSDYANVLNRHIKEANEKFHYDYIFIDEAQDLAEIQLITLRKSAHKGLVVAADLGQKIYKTDFTWKSVGINVLGGRTKVLNGAFRSTKEIMDLANSLLQHDSTLSEEDLYQEYDAEKSGMLPSVLEAKSFKFENNLVAEIIKEIQHQSKLDGWDPIIGVLVFEHYKLDNWRKSLYINKLPSEIIHEDKGSVLTPGIKVLTMHGAKGLEFDYVIITGLSEKFPYTKNLLDDEMKQNIDIYRRLLYVSMTRAKENVYLTYKGKPSIYIGELDKNLYEFYVV</sequence>
<dbReference type="GO" id="GO:0043138">
    <property type="term" value="F:3'-5' DNA helicase activity"/>
    <property type="evidence" value="ECO:0007669"/>
    <property type="project" value="UniProtKB-EC"/>
</dbReference>
<dbReference type="GO" id="GO:0016887">
    <property type="term" value="F:ATP hydrolysis activity"/>
    <property type="evidence" value="ECO:0007669"/>
    <property type="project" value="RHEA"/>
</dbReference>
<keyword evidence="3 9" id="KW-0347">Helicase</keyword>
<dbReference type="InterPro" id="IPR027417">
    <property type="entry name" value="P-loop_NTPase"/>
</dbReference>
<evidence type="ECO:0000313" key="12">
    <source>
        <dbReference type="Proteomes" id="UP000239663"/>
    </source>
</evidence>
<evidence type="ECO:0000256" key="4">
    <source>
        <dbReference type="ARBA" id="ARBA00022840"/>
    </source>
</evidence>
<dbReference type="OrthoDB" id="9787585at2"/>
<dbReference type="Proteomes" id="UP000239663">
    <property type="component" value="Unassembled WGS sequence"/>
</dbReference>
<evidence type="ECO:0000256" key="9">
    <source>
        <dbReference type="PROSITE-ProRule" id="PRU00560"/>
    </source>
</evidence>
<evidence type="ECO:0000256" key="6">
    <source>
        <dbReference type="ARBA" id="ARBA00034617"/>
    </source>
</evidence>
<dbReference type="Pfam" id="PF00580">
    <property type="entry name" value="UvrD-helicase"/>
    <property type="match status" value="1"/>
</dbReference>
<evidence type="ECO:0000256" key="2">
    <source>
        <dbReference type="ARBA" id="ARBA00022801"/>
    </source>
</evidence>
<evidence type="ECO:0000256" key="1">
    <source>
        <dbReference type="ARBA" id="ARBA00022741"/>
    </source>
</evidence>
<evidence type="ECO:0000259" key="10">
    <source>
        <dbReference type="PROSITE" id="PS51198"/>
    </source>
</evidence>
<keyword evidence="4 9" id="KW-0067">ATP-binding</keyword>
<dbReference type="EMBL" id="PKOZ01000011">
    <property type="protein sequence ID" value="PQD94302.1"/>
    <property type="molecule type" value="Genomic_DNA"/>
</dbReference>
<comment type="catalytic activity">
    <reaction evidence="6">
        <text>Couples ATP hydrolysis with the unwinding of duplex DNA by translocating in the 3'-5' direction.</text>
        <dbReference type="EC" id="5.6.2.4"/>
    </reaction>
</comment>
<dbReference type="GO" id="GO:0005829">
    <property type="term" value="C:cytosol"/>
    <property type="evidence" value="ECO:0007669"/>
    <property type="project" value="TreeGrafter"/>
</dbReference>
<dbReference type="GO" id="GO:0003677">
    <property type="term" value="F:DNA binding"/>
    <property type="evidence" value="ECO:0007669"/>
    <property type="project" value="InterPro"/>
</dbReference>
<evidence type="ECO:0000256" key="8">
    <source>
        <dbReference type="ARBA" id="ARBA00048988"/>
    </source>
</evidence>
<dbReference type="PANTHER" id="PTHR11070">
    <property type="entry name" value="UVRD / RECB / PCRA DNA HELICASE FAMILY MEMBER"/>
    <property type="match status" value="1"/>
</dbReference>
<organism evidence="11 12">
    <name type="scientific">Pradoshia eiseniae</name>
    <dbReference type="NCBI Taxonomy" id="2064768"/>
    <lineage>
        <taxon>Bacteria</taxon>
        <taxon>Bacillati</taxon>
        <taxon>Bacillota</taxon>
        <taxon>Bacilli</taxon>
        <taxon>Bacillales</taxon>
        <taxon>Bacillaceae</taxon>
        <taxon>Pradoshia</taxon>
    </lineage>
</organism>
<dbReference type="InterPro" id="IPR000212">
    <property type="entry name" value="DNA_helicase_UvrD/REP"/>
</dbReference>